<accession>A0A7R8ZJU7</accession>
<dbReference type="InterPro" id="IPR002076">
    <property type="entry name" value="ELO_fam"/>
</dbReference>
<feature type="transmembrane region" description="Helical" evidence="11">
    <location>
        <begin position="623"/>
        <end position="641"/>
    </location>
</feature>
<dbReference type="PANTHER" id="PTHR11157:SF17">
    <property type="entry name" value="ELONGATION OF VERY LONG CHAIN FATTY ACIDS PROTEIN 6"/>
    <property type="match status" value="1"/>
</dbReference>
<evidence type="ECO:0000256" key="10">
    <source>
        <dbReference type="ARBA" id="ARBA00023160"/>
    </source>
</evidence>
<feature type="region of interest" description="Disordered" evidence="12">
    <location>
        <begin position="993"/>
        <end position="1109"/>
    </location>
</feature>
<keyword evidence="3 11" id="KW-0444">Lipid biosynthesis</keyword>
<reference evidence="13" key="1">
    <citation type="submission" date="2020-11" db="EMBL/GenBank/DDBJ databases">
        <authorList>
            <person name="Tran Van P."/>
        </authorList>
    </citation>
    <scope>NUCLEOTIDE SEQUENCE</scope>
</reference>
<dbReference type="GO" id="GO:0019367">
    <property type="term" value="P:fatty acid elongation, saturated fatty acid"/>
    <property type="evidence" value="ECO:0007669"/>
    <property type="project" value="TreeGrafter"/>
</dbReference>
<evidence type="ECO:0000256" key="12">
    <source>
        <dbReference type="SAM" id="MobiDB-lite"/>
    </source>
</evidence>
<feature type="transmembrane region" description="Helical" evidence="11">
    <location>
        <begin position="582"/>
        <end position="603"/>
    </location>
</feature>
<feature type="transmembrane region" description="Helical" evidence="11">
    <location>
        <begin position="686"/>
        <end position="710"/>
    </location>
</feature>
<feature type="region of interest" description="Disordered" evidence="12">
    <location>
        <begin position="796"/>
        <end position="909"/>
    </location>
</feature>
<evidence type="ECO:0000313" key="13">
    <source>
        <dbReference type="EMBL" id="CAD7226576.1"/>
    </source>
</evidence>
<sequence>MEGNESMFYDPDVGFLSEEEYNFTQALRHNFYRPPRQTQCWVFFPNRVEDYFKSGVFSQSIFFRRYWWTGFPICAVYLLLIFAAQRYMRDRKPYDLKGSLIAWNWGIAIFSMIAAFRGITFLAGEILTGQFDEAVCYVSHGDEVCQGIAIWIILFGWSKVLELGDTAFIVLRKKPLIVLHWYHHVTVLLYVWYTAGQGPAVGVFFAVLNVTVHAFMYTYYAFRAMGYRIPKGVSMSLTLMQISQMVVGLSLNYYAYYLKKTTFKDCHVDPLGFSVCMLMYGSYAVLFMWFFYNAYITPKSNRDSKNSKQGDARNAIFEFVDSYNENMAGEDKTSLKLQGMEFSVEEGAKLAIWFDVSGTVTEIIPLNRDEVLAQIPSDEPGRGAKELEDSFIEFLQRSRFDDERRPRQRKRKVNVAPGASVSVDDLRGRASPEASVSAAAADLEEEEDFPLIPSGSTGRKMTAPRRRTARRDEESEDSDLDLETDSDECAEAPVPRPSPVRGHSCPVDSYVWVIYDKKKYPGEILKWKSSEAEVRTMIPCGQSHWRWPAGPREEDAETALYDKSVIQPLNGTLTVFNSRGGLNLLGILGCALVISGCVLLILLSSVYEVVDSFYAFTDRLETPVVMIFLVTVTALILFLLFYGQSHWGDSSPLVFVGICSLIGTLSVIACKGIGRAIQDAMEGDFRVFSASVFWLCVIVVVFCVAFQTTFLRRALDHFPPSIIIPLYYTLFVFCVILAGNVVLREWELLPSGNVIGIVCALFIIFVGILILATFKDSRTQEAIMLFLRRLRGEAVGEDPAPAPASADRSTESRRPHRTGYRTAGTELDRSKERKPKKISYDLSDSPNPYSKPVQRVPPKVNSGTHRRCPEGFLIPKLPRSPVAGGLQSETPETPVVSHSSEEETSFSARQRELSTTLKEVLGRGMYQQPLRDEAGQEAEGKIAKRKIGKKVHKINLDHEANSTLEFSTHLSTSSWMISVPTLTSGVIGEFPLPLPPAPHRPRSSAGAERENRPSGDVLPQDFSDSYWKPAQRPPRPCRQRSAAPFVDVSSVGSSGDVLEGPLSQSSSLQELGRPRSRSPLSPLRKKSKDVKKKQTHGSFRDKFSGDLRK</sequence>
<keyword evidence="4 11" id="KW-0808">Transferase</keyword>
<evidence type="ECO:0000256" key="7">
    <source>
        <dbReference type="ARBA" id="ARBA00022989"/>
    </source>
</evidence>
<feature type="transmembrane region" description="Helical" evidence="11">
    <location>
        <begin position="653"/>
        <end position="674"/>
    </location>
</feature>
<feature type="transmembrane region" description="Helical" evidence="11">
    <location>
        <begin position="722"/>
        <end position="742"/>
    </location>
</feature>
<evidence type="ECO:0000256" key="1">
    <source>
        <dbReference type="ARBA" id="ARBA00004141"/>
    </source>
</evidence>
<feature type="compositionally biased region" description="Basic and acidic residues" evidence="12">
    <location>
        <begin position="1098"/>
        <end position="1109"/>
    </location>
</feature>
<dbReference type="GO" id="GO:0030148">
    <property type="term" value="P:sphingolipid biosynthetic process"/>
    <property type="evidence" value="ECO:0007669"/>
    <property type="project" value="TreeGrafter"/>
</dbReference>
<feature type="transmembrane region" description="Helical" evidence="11">
    <location>
        <begin position="754"/>
        <end position="774"/>
    </location>
</feature>
<protein>
    <recommendedName>
        <fullName evidence="11">Elongation of very long chain fatty acids protein</fullName>
        <ecNumber evidence="11">2.3.1.199</ecNumber>
    </recommendedName>
    <alternativeName>
        <fullName evidence="11">Very-long-chain 3-oxoacyl-CoA synthase</fullName>
    </alternativeName>
</protein>
<dbReference type="GO" id="GO:0005789">
    <property type="term" value="C:endoplasmic reticulum membrane"/>
    <property type="evidence" value="ECO:0007669"/>
    <property type="project" value="TreeGrafter"/>
</dbReference>
<proteinExistence type="inferred from homology"/>
<dbReference type="EC" id="2.3.1.199" evidence="11"/>
<comment type="catalytic activity">
    <reaction evidence="11">
        <text>a very-long-chain acyl-CoA + malonyl-CoA + H(+) = a very-long-chain 3-oxoacyl-CoA + CO2 + CoA</text>
        <dbReference type="Rhea" id="RHEA:32727"/>
        <dbReference type="ChEBI" id="CHEBI:15378"/>
        <dbReference type="ChEBI" id="CHEBI:16526"/>
        <dbReference type="ChEBI" id="CHEBI:57287"/>
        <dbReference type="ChEBI" id="CHEBI:57384"/>
        <dbReference type="ChEBI" id="CHEBI:90725"/>
        <dbReference type="ChEBI" id="CHEBI:90736"/>
        <dbReference type="EC" id="2.3.1.199"/>
    </reaction>
</comment>
<evidence type="ECO:0000256" key="6">
    <source>
        <dbReference type="ARBA" id="ARBA00022832"/>
    </source>
</evidence>
<keyword evidence="9 11" id="KW-0472">Membrane</keyword>
<organism evidence="13">
    <name type="scientific">Cyprideis torosa</name>
    <dbReference type="NCBI Taxonomy" id="163714"/>
    <lineage>
        <taxon>Eukaryota</taxon>
        <taxon>Metazoa</taxon>
        <taxon>Ecdysozoa</taxon>
        <taxon>Arthropoda</taxon>
        <taxon>Crustacea</taxon>
        <taxon>Oligostraca</taxon>
        <taxon>Ostracoda</taxon>
        <taxon>Podocopa</taxon>
        <taxon>Podocopida</taxon>
        <taxon>Cytherocopina</taxon>
        <taxon>Cytheroidea</taxon>
        <taxon>Cytherideidae</taxon>
        <taxon>Cyprideis</taxon>
    </lineage>
</organism>
<feature type="region of interest" description="Disordered" evidence="12">
    <location>
        <begin position="423"/>
        <end position="501"/>
    </location>
</feature>
<evidence type="ECO:0000256" key="2">
    <source>
        <dbReference type="ARBA" id="ARBA00007230"/>
    </source>
</evidence>
<feature type="compositionally biased region" description="Basic residues" evidence="12">
    <location>
        <begin position="1083"/>
        <end position="1095"/>
    </location>
</feature>
<keyword evidence="7 11" id="KW-1133">Transmembrane helix</keyword>
<evidence type="ECO:0000256" key="9">
    <source>
        <dbReference type="ARBA" id="ARBA00023136"/>
    </source>
</evidence>
<evidence type="ECO:0000256" key="4">
    <source>
        <dbReference type="ARBA" id="ARBA00022679"/>
    </source>
</evidence>
<keyword evidence="5 11" id="KW-0812">Transmembrane</keyword>
<evidence type="ECO:0000256" key="3">
    <source>
        <dbReference type="ARBA" id="ARBA00022516"/>
    </source>
</evidence>
<comment type="caution">
    <text evidence="11">Lacks conserved residue(s) required for the propagation of feature annotation.</text>
</comment>
<dbReference type="GO" id="GO:0042761">
    <property type="term" value="P:very long-chain fatty acid biosynthetic process"/>
    <property type="evidence" value="ECO:0007669"/>
    <property type="project" value="TreeGrafter"/>
</dbReference>
<dbReference type="InterPro" id="IPR008521">
    <property type="entry name" value="Mg_trans_NIPA"/>
</dbReference>
<evidence type="ECO:0000256" key="8">
    <source>
        <dbReference type="ARBA" id="ARBA00023098"/>
    </source>
</evidence>
<dbReference type="GO" id="GO:0009922">
    <property type="term" value="F:fatty acid elongase activity"/>
    <property type="evidence" value="ECO:0007669"/>
    <property type="project" value="UniProtKB-EC"/>
</dbReference>
<dbReference type="EMBL" id="OB660867">
    <property type="protein sequence ID" value="CAD7226576.1"/>
    <property type="molecule type" value="Genomic_DNA"/>
</dbReference>
<feature type="transmembrane region" description="Helical" evidence="11">
    <location>
        <begin position="66"/>
        <end position="84"/>
    </location>
</feature>
<feature type="compositionally biased region" description="Low complexity" evidence="12">
    <location>
        <begin position="1039"/>
        <end position="1057"/>
    </location>
</feature>
<feature type="transmembrane region" description="Helical" evidence="11">
    <location>
        <begin position="105"/>
        <end position="128"/>
    </location>
</feature>
<dbReference type="GO" id="GO:0015095">
    <property type="term" value="F:magnesium ion transmembrane transporter activity"/>
    <property type="evidence" value="ECO:0007669"/>
    <property type="project" value="InterPro"/>
</dbReference>
<feature type="transmembrane region" description="Helical" evidence="11">
    <location>
        <begin position="232"/>
        <end position="251"/>
    </location>
</feature>
<feature type="compositionally biased region" description="Low complexity" evidence="12">
    <location>
        <begin position="431"/>
        <end position="441"/>
    </location>
</feature>
<comment type="similarity">
    <text evidence="11">Belongs to the ELO family.</text>
</comment>
<keyword evidence="8 11" id="KW-0443">Lipid metabolism</keyword>
<dbReference type="PANTHER" id="PTHR11157">
    <property type="entry name" value="FATTY ACID ACYL TRANSFERASE-RELATED"/>
    <property type="match status" value="1"/>
</dbReference>
<keyword evidence="10 11" id="KW-0275">Fatty acid biosynthesis</keyword>
<feature type="transmembrane region" description="Helical" evidence="11">
    <location>
        <begin position="271"/>
        <end position="292"/>
    </location>
</feature>
<feature type="transmembrane region" description="Helical" evidence="11">
    <location>
        <begin position="201"/>
        <end position="220"/>
    </location>
</feature>
<name>A0A7R8ZJU7_9CRUS</name>
<feature type="transmembrane region" description="Helical" evidence="11">
    <location>
        <begin position="178"/>
        <end position="195"/>
    </location>
</feature>
<comment type="subcellular location">
    <subcellularLocation>
        <location evidence="1">Membrane</location>
        <topology evidence="1">Multi-pass membrane protein</topology>
    </subcellularLocation>
</comment>
<evidence type="ECO:0000256" key="11">
    <source>
        <dbReference type="RuleBase" id="RU361115"/>
    </source>
</evidence>
<dbReference type="OrthoDB" id="10259681at2759"/>
<dbReference type="AlphaFoldDB" id="A0A7R8ZJU7"/>
<keyword evidence="6 11" id="KW-0276">Fatty acid metabolism</keyword>
<feature type="compositionally biased region" description="Acidic residues" evidence="12">
    <location>
        <begin position="474"/>
        <end position="490"/>
    </location>
</feature>
<comment type="similarity">
    <text evidence="2">Belongs to the NIPA family.</text>
</comment>
<evidence type="ECO:0000256" key="5">
    <source>
        <dbReference type="ARBA" id="ARBA00022692"/>
    </source>
</evidence>
<dbReference type="Pfam" id="PF01151">
    <property type="entry name" value="ELO"/>
    <property type="match status" value="1"/>
</dbReference>
<dbReference type="GO" id="GO:0034626">
    <property type="term" value="P:fatty acid elongation, polyunsaturated fatty acid"/>
    <property type="evidence" value="ECO:0007669"/>
    <property type="project" value="TreeGrafter"/>
</dbReference>
<gene>
    <name evidence="13" type="ORF">CTOB1V02_LOCUS4493</name>
</gene>
<dbReference type="Pfam" id="PF05653">
    <property type="entry name" value="Mg_trans_NIPA"/>
    <property type="match status" value="1"/>
</dbReference>
<dbReference type="GO" id="GO:0034625">
    <property type="term" value="P:fatty acid elongation, monounsaturated fatty acid"/>
    <property type="evidence" value="ECO:0007669"/>
    <property type="project" value="TreeGrafter"/>
</dbReference>